<feature type="modified residue" description="4-aspartylphosphate" evidence="7">
    <location>
        <position position="60"/>
    </location>
</feature>
<keyword evidence="8" id="KW-0175">Coiled coil</keyword>
<dbReference type="CDD" id="cd00082">
    <property type="entry name" value="HisKA"/>
    <property type="match status" value="1"/>
</dbReference>
<dbReference type="NCBIfam" id="TIGR00229">
    <property type="entry name" value="sensory_box"/>
    <property type="match status" value="1"/>
</dbReference>
<feature type="domain" description="Response regulatory" evidence="10">
    <location>
        <begin position="10"/>
        <end position="125"/>
    </location>
</feature>
<evidence type="ECO:0000256" key="4">
    <source>
        <dbReference type="ARBA" id="ARBA00022679"/>
    </source>
</evidence>
<dbReference type="Pfam" id="PF00072">
    <property type="entry name" value="Response_reg"/>
    <property type="match status" value="1"/>
</dbReference>
<evidence type="ECO:0000256" key="6">
    <source>
        <dbReference type="ARBA" id="ARBA00023012"/>
    </source>
</evidence>
<dbReference type="EC" id="2.7.13.3" evidence="2"/>
<gene>
    <name evidence="13" type="ORF">Mic7113_2274</name>
</gene>
<evidence type="ECO:0000259" key="9">
    <source>
        <dbReference type="PROSITE" id="PS50109"/>
    </source>
</evidence>
<evidence type="ECO:0000256" key="8">
    <source>
        <dbReference type="SAM" id="Coils"/>
    </source>
</evidence>
<evidence type="ECO:0000313" key="14">
    <source>
        <dbReference type="Proteomes" id="UP000010471"/>
    </source>
</evidence>
<dbReference type="SUPFAM" id="SSF52172">
    <property type="entry name" value="CheY-like"/>
    <property type="match status" value="1"/>
</dbReference>
<dbReference type="InterPro" id="IPR035965">
    <property type="entry name" value="PAS-like_dom_sf"/>
</dbReference>
<dbReference type="Gene3D" id="1.10.287.130">
    <property type="match status" value="1"/>
</dbReference>
<proteinExistence type="predicted"/>
<keyword evidence="5 13" id="KW-0418">Kinase</keyword>
<keyword evidence="14" id="KW-1185">Reference proteome</keyword>
<evidence type="ECO:0000256" key="2">
    <source>
        <dbReference type="ARBA" id="ARBA00012438"/>
    </source>
</evidence>
<dbReference type="KEGG" id="mic:Mic7113_2274"/>
<name>K9WCJ1_9CYAN</name>
<dbReference type="PROSITE" id="PS50112">
    <property type="entry name" value="PAS"/>
    <property type="match status" value="1"/>
</dbReference>
<dbReference type="SUPFAM" id="SSF55874">
    <property type="entry name" value="ATPase domain of HSP90 chaperone/DNA topoisomerase II/histidine kinase"/>
    <property type="match status" value="1"/>
</dbReference>
<dbReference type="InterPro" id="IPR003594">
    <property type="entry name" value="HATPase_dom"/>
</dbReference>
<feature type="coiled-coil region" evidence="8">
    <location>
        <begin position="269"/>
        <end position="320"/>
    </location>
</feature>
<dbReference type="InterPro" id="IPR001610">
    <property type="entry name" value="PAC"/>
</dbReference>
<organism evidence="13 14">
    <name type="scientific">Allocoleopsis franciscana PCC 7113</name>
    <dbReference type="NCBI Taxonomy" id="1173027"/>
    <lineage>
        <taxon>Bacteria</taxon>
        <taxon>Bacillati</taxon>
        <taxon>Cyanobacteriota</taxon>
        <taxon>Cyanophyceae</taxon>
        <taxon>Coleofasciculales</taxon>
        <taxon>Coleofasciculaceae</taxon>
        <taxon>Allocoleopsis</taxon>
        <taxon>Allocoleopsis franciscana</taxon>
    </lineage>
</organism>
<comment type="catalytic activity">
    <reaction evidence="1">
        <text>ATP + protein L-histidine = ADP + protein N-phospho-L-histidine.</text>
        <dbReference type="EC" id="2.7.13.3"/>
    </reaction>
</comment>
<dbReference type="GO" id="GO:0000155">
    <property type="term" value="F:phosphorelay sensor kinase activity"/>
    <property type="evidence" value="ECO:0007669"/>
    <property type="project" value="InterPro"/>
</dbReference>
<sequence length="538" mass="60575">MIAPKIVKAKILIVEDENIVAFNIQNRLEGLGYNVTAVISSGEAALQNVEQNRPDLVLMDIKLKGPIDGIQAAEQIHRQFKIPVVYLTAYADEETLNRAKITEPYGYILKPFEARDLVTTIEMALYKHQIEQQLREREQWLATTLKSIGDAVITTDSQGLVTFMNPVAEALTRWNSEEVLGYDLTQIFHAINEKTREVIENPIKLVLQEGVTVGLENHTLLITKDGSEIPIDDSAAPIKNEAGNILGAVLVFHDITEQQQIQSVLEKTNEELEVRVAESIAQLKETNEQLRQEIARRQRLEQELRLALEKERELNELKSRIIATVSHEYRTPLTTILSSADILENYDSRLTLDKKKKHFQRIQSSIKYLTKLVEDMLIVNQAETGNLEFSPTFLNVEQIACEIVNECQVNPANPHRILFECQGSCTNVFLDEKLLKLILRNLLSNAIKFSPDRNPIRLELSCEPSQVVLRLSDQGIGILPTEKPWLFNPFFRGSNIGVTPGVGLGLVMVKECVDLHGGEILVESEVGQGTTFTVTLPM</sequence>
<dbReference type="STRING" id="1173027.Mic7113_2274"/>
<dbReference type="SMART" id="SM00448">
    <property type="entry name" value="REC"/>
    <property type="match status" value="1"/>
</dbReference>
<dbReference type="PROSITE" id="PS50110">
    <property type="entry name" value="RESPONSE_REGULATORY"/>
    <property type="match status" value="1"/>
</dbReference>
<dbReference type="GO" id="GO:0009927">
    <property type="term" value="F:histidine phosphotransfer kinase activity"/>
    <property type="evidence" value="ECO:0007669"/>
    <property type="project" value="TreeGrafter"/>
</dbReference>
<protein>
    <recommendedName>
        <fullName evidence="2">histidine kinase</fullName>
        <ecNumber evidence="2">2.7.13.3</ecNumber>
    </recommendedName>
</protein>
<evidence type="ECO:0000256" key="3">
    <source>
        <dbReference type="ARBA" id="ARBA00022553"/>
    </source>
</evidence>
<dbReference type="EMBL" id="CP003630">
    <property type="protein sequence ID" value="AFZ18085.1"/>
    <property type="molecule type" value="Genomic_DNA"/>
</dbReference>
<keyword evidence="4 13" id="KW-0808">Transferase</keyword>
<dbReference type="SMART" id="SM00388">
    <property type="entry name" value="HisKA"/>
    <property type="match status" value="1"/>
</dbReference>
<dbReference type="SMART" id="SM00091">
    <property type="entry name" value="PAS"/>
    <property type="match status" value="1"/>
</dbReference>
<dbReference type="Pfam" id="PF13426">
    <property type="entry name" value="PAS_9"/>
    <property type="match status" value="1"/>
</dbReference>
<dbReference type="HOGENOM" id="CLU_000445_114_72_3"/>
<dbReference type="PANTHER" id="PTHR43047">
    <property type="entry name" value="TWO-COMPONENT HISTIDINE PROTEIN KINASE"/>
    <property type="match status" value="1"/>
</dbReference>
<reference evidence="13 14" key="1">
    <citation type="submission" date="2012-06" db="EMBL/GenBank/DDBJ databases">
        <title>Finished chromosome of genome of Microcoleus sp. PCC 7113.</title>
        <authorList>
            <consortium name="US DOE Joint Genome Institute"/>
            <person name="Gugger M."/>
            <person name="Coursin T."/>
            <person name="Rippka R."/>
            <person name="Tandeau De Marsac N."/>
            <person name="Huntemann M."/>
            <person name="Wei C.-L."/>
            <person name="Han J."/>
            <person name="Detter J.C."/>
            <person name="Han C."/>
            <person name="Tapia R."/>
            <person name="Chen A."/>
            <person name="Kyrpides N."/>
            <person name="Mavromatis K."/>
            <person name="Markowitz V."/>
            <person name="Szeto E."/>
            <person name="Ivanova N."/>
            <person name="Pagani I."/>
            <person name="Pati A."/>
            <person name="Goodwin L."/>
            <person name="Nordberg H.P."/>
            <person name="Cantor M.N."/>
            <person name="Hua S.X."/>
            <person name="Woyke T."/>
            <person name="Kerfeld C.A."/>
        </authorList>
    </citation>
    <scope>NUCLEOTIDE SEQUENCE [LARGE SCALE GENOMIC DNA]</scope>
    <source>
        <strain evidence="13 14">PCC 7113</strain>
    </source>
</reference>
<dbReference type="GO" id="GO:0005886">
    <property type="term" value="C:plasma membrane"/>
    <property type="evidence" value="ECO:0007669"/>
    <property type="project" value="TreeGrafter"/>
</dbReference>
<evidence type="ECO:0000256" key="5">
    <source>
        <dbReference type="ARBA" id="ARBA00022777"/>
    </source>
</evidence>
<dbReference type="InterPro" id="IPR011006">
    <property type="entry name" value="CheY-like_superfamily"/>
</dbReference>
<evidence type="ECO:0000313" key="13">
    <source>
        <dbReference type="EMBL" id="AFZ18085.1"/>
    </source>
</evidence>
<accession>K9WCJ1</accession>
<evidence type="ECO:0000256" key="1">
    <source>
        <dbReference type="ARBA" id="ARBA00000085"/>
    </source>
</evidence>
<evidence type="ECO:0000259" key="10">
    <source>
        <dbReference type="PROSITE" id="PS50110"/>
    </source>
</evidence>
<keyword evidence="6" id="KW-0902">Two-component regulatory system</keyword>
<feature type="domain" description="PAS" evidence="11">
    <location>
        <begin position="137"/>
        <end position="210"/>
    </location>
</feature>
<dbReference type="InterPro" id="IPR000700">
    <property type="entry name" value="PAS-assoc_C"/>
</dbReference>
<dbReference type="CDD" id="cd00075">
    <property type="entry name" value="HATPase"/>
    <property type="match status" value="1"/>
</dbReference>
<dbReference type="InterPro" id="IPR001789">
    <property type="entry name" value="Sig_transdc_resp-reg_receiver"/>
</dbReference>
<dbReference type="Pfam" id="PF02518">
    <property type="entry name" value="HATPase_c"/>
    <property type="match status" value="1"/>
</dbReference>
<dbReference type="Pfam" id="PF00512">
    <property type="entry name" value="HisKA"/>
    <property type="match status" value="1"/>
</dbReference>
<dbReference type="eggNOG" id="COG2205">
    <property type="taxonomic scope" value="Bacteria"/>
</dbReference>
<dbReference type="PRINTS" id="PR00344">
    <property type="entry name" value="BCTRLSENSOR"/>
</dbReference>
<evidence type="ECO:0000259" key="12">
    <source>
        <dbReference type="PROSITE" id="PS50113"/>
    </source>
</evidence>
<dbReference type="Gene3D" id="3.30.565.10">
    <property type="entry name" value="Histidine kinase-like ATPase, C-terminal domain"/>
    <property type="match status" value="1"/>
</dbReference>
<dbReference type="SUPFAM" id="SSF47384">
    <property type="entry name" value="Homodimeric domain of signal transducing histidine kinase"/>
    <property type="match status" value="1"/>
</dbReference>
<feature type="domain" description="Histidine kinase" evidence="9">
    <location>
        <begin position="324"/>
        <end position="538"/>
    </location>
</feature>
<evidence type="ECO:0000259" key="11">
    <source>
        <dbReference type="PROSITE" id="PS50112"/>
    </source>
</evidence>
<keyword evidence="3 7" id="KW-0597">Phosphoprotein</keyword>
<dbReference type="CDD" id="cd00130">
    <property type="entry name" value="PAS"/>
    <property type="match status" value="1"/>
</dbReference>
<dbReference type="SMART" id="SM00387">
    <property type="entry name" value="HATPase_c"/>
    <property type="match status" value="1"/>
</dbReference>
<dbReference type="InterPro" id="IPR003661">
    <property type="entry name" value="HisK_dim/P_dom"/>
</dbReference>
<dbReference type="InterPro" id="IPR036890">
    <property type="entry name" value="HATPase_C_sf"/>
</dbReference>
<dbReference type="eggNOG" id="COG0784">
    <property type="taxonomic scope" value="Bacteria"/>
</dbReference>
<dbReference type="Proteomes" id="UP000010471">
    <property type="component" value="Chromosome"/>
</dbReference>
<dbReference type="PROSITE" id="PS50113">
    <property type="entry name" value="PAC"/>
    <property type="match status" value="1"/>
</dbReference>
<dbReference type="SMART" id="SM00086">
    <property type="entry name" value="PAC"/>
    <property type="match status" value="1"/>
</dbReference>
<dbReference type="CDD" id="cd17534">
    <property type="entry name" value="REC_DC-like"/>
    <property type="match status" value="1"/>
</dbReference>
<dbReference type="AlphaFoldDB" id="K9WCJ1"/>
<feature type="domain" description="PAC" evidence="12">
    <location>
        <begin position="215"/>
        <end position="267"/>
    </location>
</feature>
<dbReference type="InterPro" id="IPR004358">
    <property type="entry name" value="Sig_transdc_His_kin-like_C"/>
</dbReference>
<dbReference type="SUPFAM" id="SSF55785">
    <property type="entry name" value="PYP-like sensor domain (PAS domain)"/>
    <property type="match status" value="1"/>
</dbReference>
<dbReference type="PROSITE" id="PS50109">
    <property type="entry name" value="HIS_KIN"/>
    <property type="match status" value="1"/>
</dbReference>
<dbReference type="InterPro" id="IPR005467">
    <property type="entry name" value="His_kinase_dom"/>
</dbReference>
<evidence type="ECO:0000256" key="7">
    <source>
        <dbReference type="PROSITE-ProRule" id="PRU00169"/>
    </source>
</evidence>
<dbReference type="Gene3D" id="3.40.50.2300">
    <property type="match status" value="1"/>
</dbReference>
<dbReference type="PANTHER" id="PTHR43047:SF72">
    <property type="entry name" value="OSMOSENSING HISTIDINE PROTEIN KINASE SLN1"/>
    <property type="match status" value="1"/>
</dbReference>
<dbReference type="Gene3D" id="3.30.450.20">
    <property type="entry name" value="PAS domain"/>
    <property type="match status" value="1"/>
</dbReference>
<dbReference type="InterPro" id="IPR000014">
    <property type="entry name" value="PAS"/>
</dbReference>
<dbReference type="InterPro" id="IPR036097">
    <property type="entry name" value="HisK_dim/P_sf"/>
</dbReference>